<comment type="caution">
    <text evidence="2">The sequence shown here is derived from an EMBL/GenBank/DDBJ whole genome shotgun (WGS) entry which is preliminary data.</text>
</comment>
<reference evidence="2" key="2">
    <citation type="journal article" date="2023" name="IMA Fungus">
        <title>Comparative genomic study of the Penicillium genus elucidates a diverse pangenome and 15 lateral gene transfer events.</title>
        <authorList>
            <person name="Petersen C."/>
            <person name="Sorensen T."/>
            <person name="Nielsen M.R."/>
            <person name="Sondergaard T.E."/>
            <person name="Sorensen J.L."/>
            <person name="Fitzpatrick D.A."/>
            <person name="Frisvad J.C."/>
            <person name="Nielsen K.L."/>
        </authorList>
    </citation>
    <scope>NUCLEOTIDE SEQUENCE</scope>
    <source>
        <strain evidence="2">IBT 21917</strain>
    </source>
</reference>
<keyword evidence="3" id="KW-1185">Reference proteome</keyword>
<dbReference type="AlphaFoldDB" id="A0A9W9IPZ8"/>
<dbReference type="OrthoDB" id="10557350at2759"/>
<proteinExistence type="predicted"/>
<keyword evidence="1" id="KW-0732">Signal</keyword>
<evidence type="ECO:0000256" key="1">
    <source>
        <dbReference type="SAM" id="SignalP"/>
    </source>
</evidence>
<reference evidence="2" key="1">
    <citation type="submission" date="2022-11" db="EMBL/GenBank/DDBJ databases">
        <authorList>
            <person name="Petersen C."/>
        </authorList>
    </citation>
    <scope>NUCLEOTIDE SEQUENCE</scope>
    <source>
        <strain evidence="2">IBT 21917</strain>
    </source>
</reference>
<feature type="chain" id="PRO_5040807543" description="Cyanovirin-N domain-containing protein" evidence="1">
    <location>
        <begin position="17"/>
        <end position="91"/>
    </location>
</feature>
<dbReference type="Proteomes" id="UP001146351">
    <property type="component" value="Unassembled WGS sequence"/>
</dbReference>
<protein>
    <recommendedName>
        <fullName evidence="4">Cyanovirin-N domain-containing protein</fullName>
    </recommendedName>
</protein>
<dbReference type="EMBL" id="JAPQKO010000001">
    <property type="protein sequence ID" value="KAJ5183043.1"/>
    <property type="molecule type" value="Genomic_DNA"/>
</dbReference>
<evidence type="ECO:0000313" key="3">
    <source>
        <dbReference type="Proteomes" id="UP001146351"/>
    </source>
</evidence>
<organism evidence="2 3">
    <name type="scientific">Penicillium capsulatum</name>
    <dbReference type="NCBI Taxonomy" id="69766"/>
    <lineage>
        <taxon>Eukaryota</taxon>
        <taxon>Fungi</taxon>
        <taxon>Dikarya</taxon>
        <taxon>Ascomycota</taxon>
        <taxon>Pezizomycotina</taxon>
        <taxon>Eurotiomycetes</taxon>
        <taxon>Eurotiomycetidae</taxon>
        <taxon>Eurotiales</taxon>
        <taxon>Aspergillaceae</taxon>
        <taxon>Penicillium</taxon>
    </lineage>
</organism>
<sequence>MQFFKVLPFLFVLAAAFDPEKEIIPTCNSNDDSGNSTSSDNGFSKACSNANINADGWLYVDCDVGSKLMKFGVGLNYCIANDGGNIAVRDE</sequence>
<name>A0A9W9IPZ8_9EURO</name>
<feature type="signal peptide" evidence="1">
    <location>
        <begin position="1"/>
        <end position="16"/>
    </location>
</feature>
<evidence type="ECO:0000313" key="2">
    <source>
        <dbReference type="EMBL" id="KAJ5183043.1"/>
    </source>
</evidence>
<accession>A0A9W9IPZ8</accession>
<evidence type="ECO:0008006" key="4">
    <source>
        <dbReference type="Google" id="ProtNLM"/>
    </source>
</evidence>
<gene>
    <name evidence="2" type="ORF">N7492_000659</name>
</gene>